<dbReference type="Gene3D" id="1.20.950.20">
    <property type="entry name" value="Transmembrane di-heme cytochromes, Chain C"/>
    <property type="match status" value="1"/>
</dbReference>
<evidence type="ECO:0000256" key="2">
    <source>
        <dbReference type="ARBA" id="ARBA00022475"/>
    </source>
</evidence>
<keyword evidence="9" id="KW-1185">Reference proteome</keyword>
<dbReference type="InterPro" id="IPR051542">
    <property type="entry name" value="Hydrogenase_cytochrome"/>
</dbReference>
<keyword evidence="4 6" id="KW-1133">Transmembrane helix</keyword>
<reference evidence="8 9" key="1">
    <citation type="submission" date="2019-12" db="EMBL/GenBank/DDBJ databases">
        <title>Maritimibacter sp. nov. sp. isolated from sea sand.</title>
        <authorList>
            <person name="Kim J."/>
            <person name="Jeong S.E."/>
            <person name="Jung H.S."/>
            <person name="Jeon C.O."/>
        </authorList>
    </citation>
    <scope>NUCLEOTIDE SEQUENCE [LARGE SCALE GENOMIC DNA]</scope>
    <source>
        <strain evidence="8 9">DP07</strain>
    </source>
</reference>
<dbReference type="PANTHER" id="PTHR30485">
    <property type="entry name" value="NI/FE-HYDROGENASE 1 B-TYPE CYTOCHROME SUBUNIT"/>
    <property type="match status" value="1"/>
</dbReference>
<dbReference type="InterPro" id="IPR016174">
    <property type="entry name" value="Di-haem_cyt_TM"/>
</dbReference>
<sequence length="193" mass="20966">MTEVAATGAAQTRPRPAPVAVWDPLVRIVHWGVAAAILANATFIEDESLAHEVIGYTAVGLVIVRLLWGLVGTPHARFSAFPPNPVAAVRHLAGHLSGRHRRYLSHNPAGALMAYNLWATILGMGITGYMMTTPAYFGIEWVEELHEGLFAWLMISVVLHLGGVILDSLVTRVPLVAAMIHGKKPVEQSERTR</sequence>
<dbReference type="GO" id="GO:0022904">
    <property type="term" value="P:respiratory electron transport chain"/>
    <property type="evidence" value="ECO:0007669"/>
    <property type="project" value="InterPro"/>
</dbReference>
<keyword evidence="5 6" id="KW-0472">Membrane</keyword>
<dbReference type="RefSeq" id="WP_161350849.1">
    <property type="nucleotide sequence ID" value="NZ_WTUX01000011.1"/>
</dbReference>
<dbReference type="SUPFAM" id="SSF81342">
    <property type="entry name" value="Transmembrane di-heme cytochromes"/>
    <property type="match status" value="1"/>
</dbReference>
<protein>
    <submittedName>
        <fullName evidence="8">Cytochrome B</fullName>
    </submittedName>
</protein>
<dbReference type="Proteomes" id="UP000467322">
    <property type="component" value="Unassembled WGS sequence"/>
</dbReference>
<comment type="subcellular location">
    <subcellularLocation>
        <location evidence="1">Cell membrane</location>
        <topology evidence="1">Multi-pass membrane protein</topology>
    </subcellularLocation>
</comment>
<dbReference type="GO" id="GO:0009055">
    <property type="term" value="F:electron transfer activity"/>
    <property type="evidence" value="ECO:0007669"/>
    <property type="project" value="InterPro"/>
</dbReference>
<evidence type="ECO:0000313" key="8">
    <source>
        <dbReference type="EMBL" id="MZR12718.1"/>
    </source>
</evidence>
<feature type="transmembrane region" description="Helical" evidence="6">
    <location>
        <begin position="149"/>
        <end position="170"/>
    </location>
</feature>
<keyword evidence="3 6" id="KW-0812">Transmembrane</keyword>
<keyword evidence="2" id="KW-1003">Cell membrane</keyword>
<comment type="caution">
    <text evidence="8">The sequence shown here is derived from an EMBL/GenBank/DDBJ whole genome shotgun (WGS) entry which is preliminary data.</text>
</comment>
<dbReference type="InterPro" id="IPR011577">
    <property type="entry name" value="Cyt_b561_bac/Ni-Hgenase"/>
</dbReference>
<evidence type="ECO:0000256" key="4">
    <source>
        <dbReference type="ARBA" id="ARBA00022989"/>
    </source>
</evidence>
<evidence type="ECO:0000256" key="3">
    <source>
        <dbReference type="ARBA" id="ARBA00022692"/>
    </source>
</evidence>
<feature type="domain" description="Cytochrome b561 bacterial/Ni-hydrogenase" evidence="7">
    <location>
        <begin position="21"/>
        <end position="182"/>
    </location>
</feature>
<dbReference type="GO" id="GO:0020037">
    <property type="term" value="F:heme binding"/>
    <property type="evidence" value="ECO:0007669"/>
    <property type="project" value="TreeGrafter"/>
</dbReference>
<evidence type="ECO:0000256" key="1">
    <source>
        <dbReference type="ARBA" id="ARBA00004651"/>
    </source>
</evidence>
<accession>A0A845M2Z5</accession>
<evidence type="ECO:0000256" key="5">
    <source>
        <dbReference type="ARBA" id="ARBA00023136"/>
    </source>
</evidence>
<gene>
    <name evidence="8" type="ORF">GQE99_06755</name>
</gene>
<name>A0A845M2Z5_9RHOB</name>
<dbReference type="GO" id="GO:0005886">
    <property type="term" value="C:plasma membrane"/>
    <property type="evidence" value="ECO:0007669"/>
    <property type="project" value="UniProtKB-SubCell"/>
</dbReference>
<organism evidence="8 9">
    <name type="scientific">Maritimibacter harenae</name>
    <dbReference type="NCBI Taxonomy" id="2606218"/>
    <lineage>
        <taxon>Bacteria</taxon>
        <taxon>Pseudomonadati</taxon>
        <taxon>Pseudomonadota</taxon>
        <taxon>Alphaproteobacteria</taxon>
        <taxon>Rhodobacterales</taxon>
        <taxon>Roseobacteraceae</taxon>
        <taxon>Maritimibacter</taxon>
    </lineage>
</organism>
<dbReference type="Pfam" id="PF01292">
    <property type="entry name" value="Ni_hydr_CYTB"/>
    <property type="match status" value="1"/>
</dbReference>
<dbReference type="PANTHER" id="PTHR30485:SF2">
    <property type="entry name" value="BLL0597 PROTEIN"/>
    <property type="match status" value="1"/>
</dbReference>
<proteinExistence type="predicted"/>
<evidence type="ECO:0000256" key="6">
    <source>
        <dbReference type="SAM" id="Phobius"/>
    </source>
</evidence>
<feature type="transmembrane region" description="Helical" evidence="6">
    <location>
        <begin position="109"/>
        <end position="129"/>
    </location>
</feature>
<dbReference type="EMBL" id="WTUX01000011">
    <property type="protein sequence ID" value="MZR12718.1"/>
    <property type="molecule type" value="Genomic_DNA"/>
</dbReference>
<evidence type="ECO:0000259" key="7">
    <source>
        <dbReference type="Pfam" id="PF01292"/>
    </source>
</evidence>
<dbReference type="AlphaFoldDB" id="A0A845M2Z5"/>
<evidence type="ECO:0000313" key="9">
    <source>
        <dbReference type="Proteomes" id="UP000467322"/>
    </source>
</evidence>